<protein>
    <submittedName>
        <fullName evidence="6">LysR family transcriptional regulator</fullName>
    </submittedName>
</protein>
<reference evidence="6 7" key="1">
    <citation type="submission" date="2013-04" db="EMBL/GenBank/DDBJ databases">
        <title>Draft genome of the heavy metal tolerant bacterium Lysinibacillus sphaericus strain OT4b.31.</title>
        <authorList>
            <person name="Pena-Montenegro T.D."/>
            <person name="Dussan J."/>
        </authorList>
    </citation>
    <scope>NUCLEOTIDE SEQUENCE [LARGE SCALE GENOMIC DNA]</scope>
    <source>
        <strain evidence="6 7">OT4b.31</strain>
    </source>
</reference>
<dbReference type="HOGENOM" id="CLU_039613_6_1_9"/>
<comment type="similarity">
    <text evidence="1">Belongs to the LysR transcriptional regulatory family.</text>
</comment>
<dbReference type="Pfam" id="PF03466">
    <property type="entry name" value="LysR_substrate"/>
    <property type="match status" value="1"/>
</dbReference>
<evidence type="ECO:0000259" key="5">
    <source>
        <dbReference type="PROSITE" id="PS50931"/>
    </source>
</evidence>
<comment type="caution">
    <text evidence="6">The sequence shown here is derived from an EMBL/GenBank/DDBJ whole genome shotgun (WGS) entry which is preliminary data.</text>
</comment>
<evidence type="ECO:0000256" key="2">
    <source>
        <dbReference type="ARBA" id="ARBA00023015"/>
    </source>
</evidence>
<keyword evidence="3" id="KW-0238">DNA-binding</keyword>
<evidence type="ECO:0000313" key="7">
    <source>
        <dbReference type="Proteomes" id="UP000013911"/>
    </source>
</evidence>
<keyword evidence="4" id="KW-0804">Transcription</keyword>
<dbReference type="GO" id="GO:0003700">
    <property type="term" value="F:DNA-binding transcription factor activity"/>
    <property type="evidence" value="ECO:0007669"/>
    <property type="project" value="InterPro"/>
</dbReference>
<proteinExistence type="inferred from homology"/>
<dbReference type="Gene3D" id="1.10.10.10">
    <property type="entry name" value="Winged helix-like DNA-binding domain superfamily/Winged helix DNA-binding domain"/>
    <property type="match status" value="1"/>
</dbReference>
<dbReference type="FunFam" id="1.10.10.10:FF:000001">
    <property type="entry name" value="LysR family transcriptional regulator"/>
    <property type="match status" value="1"/>
</dbReference>
<feature type="domain" description="HTH lysR-type" evidence="5">
    <location>
        <begin position="14"/>
        <end position="71"/>
    </location>
</feature>
<dbReference type="InterPro" id="IPR036388">
    <property type="entry name" value="WH-like_DNA-bd_sf"/>
</dbReference>
<dbReference type="CDD" id="cd05466">
    <property type="entry name" value="PBP2_LTTR_substrate"/>
    <property type="match status" value="1"/>
</dbReference>
<dbReference type="EMBL" id="AQPX01000029">
    <property type="protein sequence ID" value="EON70732.1"/>
    <property type="molecule type" value="Genomic_DNA"/>
</dbReference>
<dbReference type="Proteomes" id="UP000013911">
    <property type="component" value="Unassembled WGS sequence"/>
</dbReference>
<evidence type="ECO:0000256" key="4">
    <source>
        <dbReference type="ARBA" id="ARBA00023163"/>
    </source>
</evidence>
<dbReference type="PRINTS" id="PR00039">
    <property type="entry name" value="HTHLYSR"/>
</dbReference>
<dbReference type="Gene3D" id="3.40.190.290">
    <property type="match status" value="1"/>
</dbReference>
<dbReference type="InterPro" id="IPR005119">
    <property type="entry name" value="LysR_subst-bd"/>
</dbReference>
<dbReference type="InterPro" id="IPR036390">
    <property type="entry name" value="WH_DNA-bd_sf"/>
</dbReference>
<dbReference type="SUPFAM" id="SSF46785">
    <property type="entry name" value="Winged helix' DNA-binding domain"/>
    <property type="match status" value="1"/>
</dbReference>
<sequence length="308" mass="34943">MECIEKNDLEVKAMDIKQLQTFLTASKTLSFTQTAQQLGYAQSSITAQIKSLEEELGTVLFERLGKRITLTEEGSRLQQYAQKMLELGTEMKRALSSEHTHAVLTIGAQESQCVYRLPSILQLFQQRHPQVKIIFKPVHTTEIAKDLLQSGNLDVAFITDTYKDTPMLHRERLIQEQLVFISAPSTVLQKSALSAQHFSDATMLLTENGCSYRNQLESHLQQEGVYPAQLIEFASIEAIKQCVMAGLGITFLPKMVVEKELENKRLKELPTTLNLAAIFTDIAWHKDKHISPYLADFIEIAIDRYKEL</sequence>
<dbReference type="eggNOG" id="COG0583">
    <property type="taxonomic scope" value="Bacteria"/>
</dbReference>
<dbReference type="PANTHER" id="PTHR30126:SF100">
    <property type="entry name" value="LYSR-FAMILY TRANSCRIPTIONAL REGULATOR"/>
    <property type="match status" value="1"/>
</dbReference>
<name>R7Z9B6_LYSSH</name>
<dbReference type="PROSITE" id="PS50931">
    <property type="entry name" value="HTH_LYSR"/>
    <property type="match status" value="1"/>
</dbReference>
<organism evidence="6 7">
    <name type="scientific">Lysinibacillus sphaericus OT4b.31</name>
    <dbReference type="NCBI Taxonomy" id="1285586"/>
    <lineage>
        <taxon>Bacteria</taxon>
        <taxon>Bacillati</taxon>
        <taxon>Bacillota</taxon>
        <taxon>Bacilli</taxon>
        <taxon>Bacillales</taxon>
        <taxon>Bacillaceae</taxon>
        <taxon>Lysinibacillus</taxon>
    </lineage>
</organism>
<dbReference type="SUPFAM" id="SSF53850">
    <property type="entry name" value="Periplasmic binding protein-like II"/>
    <property type="match status" value="1"/>
</dbReference>
<dbReference type="PANTHER" id="PTHR30126">
    <property type="entry name" value="HTH-TYPE TRANSCRIPTIONAL REGULATOR"/>
    <property type="match status" value="1"/>
</dbReference>
<dbReference type="PATRIC" id="fig|1285586.5.peg.4141"/>
<evidence type="ECO:0000256" key="1">
    <source>
        <dbReference type="ARBA" id="ARBA00009437"/>
    </source>
</evidence>
<dbReference type="AlphaFoldDB" id="R7Z9B6"/>
<accession>R7Z9B6</accession>
<evidence type="ECO:0000256" key="3">
    <source>
        <dbReference type="ARBA" id="ARBA00023125"/>
    </source>
</evidence>
<dbReference type="Pfam" id="PF00126">
    <property type="entry name" value="HTH_1"/>
    <property type="match status" value="1"/>
</dbReference>
<keyword evidence="2" id="KW-0805">Transcription regulation</keyword>
<evidence type="ECO:0000313" key="6">
    <source>
        <dbReference type="EMBL" id="EON70732.1"/>
    </source>
</evidence>
<gene>
    <name evidence="6" type="ORF">H131_19887</name>
</gene>
<dbReference type="InterPro" id="IPR000847">
    <property type="entry name" value="LysR_HTH_N"/>
</dbReference>
<dbReference type="GO" id="GO:0000976">
    <property type="term" value="F:transcription cis-regulatory region binding"/>
    <property type="evidence" value="ECO:0007669"/>
    <property type="project" value="TreeGrafter"/>
</dbReference>